<proteinExistence type="predicted"/>
<dbReference type="InterPro" id="IPR001647">
    <property type="entry name" value="HTH_TetR"/>
</dbReference>
<dbReference type="PANTHER" id="PTHR30055">
    <property type="entry name" value="HTH-TYPE TRANSCRIPTIONAL REGULATOR RUTR"/>
    <property type="match status" value="1"/>
</dbReference>
<dbReference type="PROSITE" id="PS01081">
    <property type="entry name" value="HTH_TETR_1"/>
    <property type="match status" value="1"/>
</dbReference>
<dbReference type="PANTHER" id="PTHR30055:SF234">
    <property type="entry name" value="HTH-TYPE TRANSCRIPTIONAL REGULATOR BETI"/>
    <property type="match status" value="1"/>
</dbReference>
<dbReference type="PROSITE" id="PS50977">
    <property type="entry name" value="HTH_TETR_2"/>
    <property type="match status" value="1"/>
</dbReference>
<dbReference type="RefSeq" id="WP_010344005.1">
    <property type="nucleotide sequence ID" value="NZ_CP132343.1"/>
</dbReference>
<feature type="DNA-binding region" description="H-T-H motif" evidence="4">
    <location>
        <begin position="51"/>
        <end position="70"/>
    </location>
</feature>
<protein>
    <submittedName>
        <fullName evidence="6">TetR/AcrR family transcriptional regulator</fullName>
    </submittedName>
</protein>
<evidence type="ECO:0000256" key="2">
    <source>
        <dbReference type="ARBA" id="ARBA00023125"/>
    </source>
</evidence>
<gene>
    <name evidence="6" type="ORF">XsacCFBP4641_00940</name>
</gene>
<sequence length="234" mass="25675">MPADTPRSPAPHRPRLTGNKVPAQHRATETYEQILSVTAQLLGDVGVERLSTNLVCARAGLTPPALYRYFPNKYALLSELGRRLMERQNQLIPKWITLQAMSGTREALQRALAGLVLDTYRVTKATEGGVWVLRALRAVPALQQVRLDSHAQVTKGQVRFLSEAFPDADPRQLRLVSRIVVDLIYATVELLFDTRLSARAVADTVAAMIASHIEQLRDGAAADDSAEQASTDAA</sequence>
<dbReference type="PRINTS" id="PR00455">
    <property type="entry name" value="HTHTETR"/>
</dbReference>
<dbReference type="InterPro" id="IPR009057">
    <property type="entry name" value="Homeodomain-like_sf"/>
</dbReference>
<dbReference type="OrthoDB" id="9089941at2"/>
<comment type="caution">
    <text evidence="6">The sequence shown here is derived from an EMBL/GenBank/DDBJ whole genome shotgun (WGS) entry which is preliminary data.</text>
</comment>
<feature type="domain" description="HTH tetR-type" evidence="5">
    <location>
        <begin position="28"/>
        <end position="88"/>
    </location>
</feature>
<dbReference type="GeneID" id="93879760"/>
<dbReference type="Gene3D" id="1.10.357.10">
    <property type="entry name" value="Tetracycline Repressor, domain 2"/>
    <property type="match status" value="1"/>
</dbReference>
<dbReference type="AlphaFoldDB" id="A0A2P5Z954"/>
<name>A0A2P5Z954_9XANT</name>
<dbReference type="STRING" id="56458.SB85_04980"/>
<evidence type="ECO:0000256" key="1">
    <source>
        <dbReference type="ARBA" id="ARBA00023015"/>
    </source>
</evidence>
<evidence type="ECO:0000313" key="6">
    <source>
        <dbReference type="EMBL" id="PPU85192.1"/>
    </source>
</evidence>
<keyword evidence="1" id="KW-0805">Transcription regulation</keyword>
<dbReference type="GO" id="GO:0000976">
    <property type="term" value="F:transcription cis-regulatory region binding"/>
    <property type="evidence" value="ECO:0007669"/>
    <property type="project" value="TreeGrafter"/>
</dbReference>
<dbReference type="InterPro" id="IPR023772">
    <property type="entry name" value="DNA-bd_HTH_TetR-type_CS"/>
</dbReference>
<keyword evidence="3" id="KW-0804">Transcription</keyword>
<keyword evidence="2 4" id="KW-0238">DNA-binding</keyword>
<evidence type="ECO:0000256" key="3">
    <source>
        <dbReference type="ARBA" id="ARBA00023163"/>
    </source>
</evidence>
<dbReference type="Proteomes" id="UP000247346">
    <property type="component" value="Unassembled WGS sequence"/>
</dbReference>
<evidence type="ECO:0000259" key="5">
    <source>
        <dbReference type="PROSITE" id="PS50977"/>
    </source>
</evidence>
<dbReference type="Pfam" id="PF00440">
    <property type="entry name" value="TetR_N"/>
    <property type="match status" value="1"/>
</dbReference>
<accession>A0A2P5Z954</accession>
<evidence type="ECO:0000256" key="4">
    <source>
        <dbReference type="PROSITE-ProRule" id="PRU00335"/>
    </source>
</evidence>
<dbReference type="GO" id="GO:0003700">
    <property type="term" value="F:DNA-binding transcription factor activity"/>
    <property type="evidence" value="ECO:0007669"/>
    <property type="project" value="TreeGrafter"/>
</dbReference>
<organism evidence="6 7">
    <name type="scientific">Xanthomonas sacchari</name>
    <dbReference type="NCBI Taxonomy" id="56458"/>
    <lineage>
        <taxon>Bacteria</taxon>
        <taxon>Pseudomonadati</taxon>
        <taxon>Pseudomonadota</taxon>
        <taxon>Gammaproteobacteria</taxon>
        <taxon>Lysobacterales</taxon>
        <taxon>Lysobacteraceae</taxon>
        <taxon>Xanthomonas</taxon>
    </lineage>
</organism>
<dbReference type="EMBL" id="MDEK01000001">
    <property type="protein sequence ID" value="PPU85192.1"/>
    <property type="molecule type" value="Genomic_DNA"/>
</dbReference>
<reference evidence="6 7" key="1">
    <citation type="submission" date="2016-08" db="EMBL/GenBank/DDBJ databases">
        <authorList>
            <person name="Seilhamer J.J."/>
        </authorList>
    </citation>
    <scope>NUCLEOTIDE SEQUENCE [LARGE SCALE GENOMIC DNA]</scope>
    <source>
        <strain evidence="6 7">CFBP4641</strain>
    </source>
</reference>
<dbReference type="InterPro" id="IPR050109">
    <property type="entry name" value="HTH-type_TetR-like_transc_reg"/>
</dbReference>
<evidence type="ECO:0000313" key="7">
    <source>
        <dbReference type="Proteomes" id="UP000247346"/>
    </source>
</evidence>
<dbReference type="SUPFAM" id="SSF46689">
    <property type="entry name" value="Homeodomain-like"/>
    <property type="match status" value="1"/>
</dbReference>